<evidence type="ECO:0000256" key="1">
    <source>
        <dbReference type="ARBA" id="ARBA00023125"/>
    </source>
</evidence>
<feature type="region of interest" description="Disordered" evidence="2">
    <location>
        <begin position="1"/>
        <end position="35"/>
    </location>
</feature>
<evidence type="ECO:0000256" key="2">
    <source>
        <dbReference type="SAM" id="MobiDB-lite"/>
    </source>
</evidence>
<feature type="compositionally biased region" description="Polar residues" evidence="2">
    <location>
        <begin position="599"/>
        <end position="609"/>
    </location>
</feature>
<feature type="region of interest" description="Disordered" evidence="2">
    <location>
        <begin position="56"/>
        <end position="81"/>
    </location>
</feature>
<feature type="compositionally biased region" description="Polar residues" evidence="2">
    <location>
        <begin position="575"/>
        <end position="591"/>
    </location>
</feature>
<keyword evidence="1" id="KW-0238">DNA-binding</keyword>
<feature type="region of interest" description="Disordered" evidence="2">
    <location>
        <begin position="285"/>
        <end position="320"/>
    </location>
</feature>
<feature type="compositionally biased region" description="Polar residues" evidence="2">
    <location>
        <begin position="292"/>
        <end position="317"/>
    </location>
</feature>
<dbReference type="SMART" id="SM00674">
    <property type="entry name" value="CENPB"/>
    <property type="match status" value="1"/>
</dbReference>
<name>A0AAX4JX47_9TREE</name>
<dbReference type="GeneID" id="91095002"/>
<dbReference type="EMBL" id="CP144102">
    <property type="protein sequence ID" value="WWC89408.1"/>
    <property type="molecule type" value="Genomic_DNA"/>
</dbReference>
<dbReference type="GO" id="GO:0005634">
    <property type="term" value="C:nucleus"/>
    <property type="evidence" value="ECO:0007669"/>
    <property type="project" value="TreeGrafter"/>
</dbReference>
<dbReference type="InterPro" id="IPR006600">
    <property type="entry name" value="HTH_CenpB_DNA-bd_dom"/>
</dbReference>
<feature type="compositionally biased region" description="Polar residues" evidence="2">
    <location>
        <begin position="628"/>
        <end position="644"/>
    </location>
</feature>
<dbReference type="GO" id="GO:0003677">
    <property type="term" value="F:DNA binding"/>
    <property type="evidence" value="ECO:0007669"/>
    <property type="project" value="UniProtKB-KW"/>
</dbReference>
<organism evidence="4 5">
    <name type="scientific">Kwoniella dendrophila CBS 6074</name>
    <dbReference type="NCBI Taxonomy" id="1295534"/>
    <lineage>
        <taxon>Eukaryota</taxon>
        <taxon>Fungi</taxon>
        <taxon>Dikarya</taxon>
        <taxon>Basidiomycota</taxon>
        <taxon>Agaricomycotina</taxon>
        <taxon>Tremellomycetes</taxon>
        <taxon>Tremellales</taxon>
        <taxon>Cryptococcaceae</taxon>
        <taxon>Kwoniella</taxon>
    </lineage>
</organism>
<feature type="region of interest" description="Disordered" evidence="2">
    <location>
        <begin position="161"/>
        <end position="213"/>
    </location>
</feature>
<dbReference type="PANTHER" id="PTHR19303:SF70">
    <property type="entry name" value="HTH CENPB-TYPE DOMAIN-CONTAINING PROTEIN"/>
    <property type="match status" value="1"/>
</dbReference>
<dbReference type="PANTHER" id="PTHR19303">
    <property type="entry name" value="TRANSPOSON"/>
    <property type="match status" value="1"/>
</dbReference>
<feature type="region of interest" description="Disordered" evidence="2">
    <location>
        <begin position="784"/>
        <end position="807"/>
    </location>
</feature>
<accession>A0AAX4JX47</accession>
<dbReference type="Pfam" id="PF03221">
    <property type="entry name" value="HTH_Tnp_Tc5"/>
    <property type="match status" value="1"/>
</dbReference>
<feature type="compositionally biased region" description="Low complexity" evidence="2">
    <location>
        <begin position="677"/>
        <end position="687"/>
    </location>
</feature>
<dbReference type="RefSeq" id="XP_066076171.1">
    <property type="nucleotide sequence ID" value="XM_066220074.1"/>
</dbReference>
<keyword evidence="5" id="KW-1185">Reference proteome</keyword>
<dbReference type="Gene3D" id="1.10.10.60">
    <property type="entry name" value="Homeodomain-like"/>
    <property type="match status" value="2"/>
</dbReference>
<feature type="domain" description="HTH CENPB-type" evidence="3">
    <location>
        <begin position="383"/>
        <end position="456"/>
    </location>
</feature>
<evidence type="ECO:0000313" key="4">
    <source>
        <dbReference type="EMBL" id="WWC89408.1"/>
    </source>
</evidence>
<sequence>MTSTPSPLPSAELSHSNDTPKRRDRNNGYNTNVADYQSPSAYLEQGYAQTEANTPVGNEISYDMPLTDVSGSHHQQQRQQQHLPHVQQNIQLQHQQPLPHSIAQIDDNYAFSYAEYPISDDNEDFLPMQEQVTPPAPSREEEDKTPIVTDLHAQPINLPCPPNLSLGDQTVRASSSHRKPPLMSPFKAFNDQQQAPQPQAPLPPQQPQMQSQSPVYPLPIEHQQYLDNTAMYYGQQPASFVNWPTQVNPSAHVSIAYPPHFAGMQPQVNGIFGAEMYQPQAQYAFAGPPRSRNGSPTSSIASSGVSLARTGSTSSDFRTTRPKVKLTYEDKRNIVNLHRQNSSLRQEDIARMYGVDRSTISKIILSSHRWTQPQEPQAPPAPKVPKAVGGRFPAVEAKLDQWMDEQIASGQDVRDNIAREKAKSFAREIGFPMDRFKASAKWLDKFKDRRKAAGKAVVSPVQPEYGYYAYSANPYATMVSPMEGGVNLSRSQSTVTLSSSGSSGQEQYPAQVYLPAENGGHSRMGSTRSESDLLNTLDSTPNGRTRSQSSPHVLIEPGMQLPSSGKVMKHRPTPLSLQRQNSFQGGATSPSPRRPGALSRTNSVQGSSRRQNRPLSLAASAFGFTNVDPTTSAAQSPIQSPTTSHHSRQRSDVSISNGFSGMTMSPNVSENGRGATSGESGMMPMAMSMGSIPPLTPLTPATQGSTGSIANNGVFPNTEYGDLIPNDIQSIPLVQMTNGHPPPHQQLHYATMPNKHYIAHHQAHQMHPHAHPQQIYTQHGLVYPSSDFGPPPPQGYIIPHQQAQQWQ</sequence>
<dbReference type="InterPro" id="IPR050863">
    <property type="entry name" value="CenT-Element_Derived"/>
</dbReference>
<evidence type="ECO:0000259" key="3">
    <source>
        <dbReference type="PROSITE" id="PS51253"/>
    </source>
</evidence>
<reference evidence="4 5" key="1">
    <citation type="submission" date="2024-01" db="EMBL/GenBank/DDBJ databases">
        <title>Comparative genomics of Cryptococcus and Kwoniella reveals pathogenesis evolution and contrasting modes of karyotype evolution via chromosome fusion or intercentromeric recombination.</title>
        <authorList>
            <person name="Coelho M.A."/>
            <person name="David-Palma M."/>
            <person name="Shea T."/>
            <person name="Bowers K."/>
            <person name="McGinley-Smith S."/>
            <person name="Mohammad A.W."/>
            <person name="Gnirke A."/>
            <person name="Yurkov A.M."/>
            <person name="Nowrousian M."/>
            <person name="Sun S."/>
            <person name="Cuomo C.A."/>
            <person name="Heitman J."/>
        </authorList>
    </citation>
    <scope>NUCLEOTIDE SEQUENCE [LARGE SCALE GENOMIC DNA]</scope>
    <source>
        <strain evidence="4 5">CBS 6074</strain>
    </source>
</reference>
<proteinExistence type="predicted"/>
<dbReference type="InterPro" id="IPR009057">
    <property type="entry name" value="Homeodomain-like_sf"/>
</dbReference>
<dbReference type="SUPFAM" id="SSF46689">
    <property type="entry name" value="Homeodomain-like"/>
    <property type="match status" value="2"/>
</dbReference>
<gene>
    <name evidence="4" type="ORF">L201_004332</name>
</gene>
<evidence type="ECO:0000313" key="5">
    <source>
        <dbReference type="Proteomes" id="UP001355207"/>
    </source>
</evidence>
<dbReference type="Proteomes" id="UP001355207">
    <property type="component" value="Chromosome 5"/>
</dbReference>
<feature type="region of interest" description="Disordered" evidence="2">
    <location>
        <begin position="516"/>
        <end position="611"/>
    </location>
</feature>
<protein>
    <recommendedName>
        <fullName evidence="3">HTH CENPB-type domain-containing protein</fullName>
    </recommendedName>
</protein>
<dbReference type="PROSITE" id="PS51253">
    <property type="entry name" value="HTH_CENPB"/>
    <property type="match status" value="1"/>
</dbReference>
<feature type="compositionally biased region" description="Polar residues" evidence="2">
    <location>
        <begin position="524"/>
        <end position="551"/>
    </location>
</feature>
<feature type="compositionally biased region" description="Polar residues" evidence="2">
    <location>
        <begin position="652"/>
        <end position="670"/>
    </location>
</feature>
<dbReference type="AlphaFoldDB" id="A0AAX4JX47"/>
<feature type="region of interest" description="Disordered" evidence="2">
    <location>
        <begin position="628"/>
        <end position="687"/>
    </location>
</feature>